<name>A0ABV2WLE5_9NOCA</name>
<keyword evidence="2" id="KW-1185">Reference proteome</keyword>
<evidence type="ECO:0000313" key="2">
    <source>
        <dbReference type="Proteomes" id="UP001550628"/>
    </source>
</evidence>
<dbReference type="RefSeq" id="WP_356953692.1">
    <property type="nucleotide sequence ID" value="NZ_JBEYBD010000001.1"/>
</dbReference>
<dbReference type="EMBL" id="JBEYBF010000003">
    <property type="protein sequence ID" value="MEU1951688.1"/>
    <property type="molecule type" value="Genomic_DNA"/>
</dbReference>
<comment type="caution">
    <text evidence="1">The sequence shown here is derived from an EMBL/GenBank/DDBJ whole genome shotgun (WGS) entry which is preliminary data.</text>
</comment>
<dbReference type="InterPro" id="IPR011008">
    <property type="entry name" value="Dimeric_a/b-barrel"/>
</dbReference>
<dbReference type="Proteomes" id="UP001550628">
    <property type="component" value="Unassembled WGS sequence"/>
</dbReference>
<organism evidence="1 2">
    <name type="scientific">Nocardia rhamnosiphila</name>
    <dbReference type="NCBI Taxonomy" id="426716"/>
    <lineage>
        <taxon>Bacteria</taxon>
        <taxon>Bacillati</taxon>
        <taxon>Actinomycetota</taxon>
        <taxon>Actinomycetes</taxon>
        <taxon>Mycobacteriales</taxon>
        <taxon>Nocardiaceae</taxon>
        <taxon>Nocardia</taxon>
    </lineage>
</organism>
<gene>
    <name evidence="1" type="ORF">ABZ510_07480</name>
</gene>
<reference evidence="1 2" key="1">
    <citation type="submission" date="2024-06" db="EMBL/GenBank/DDBJ databases">
        <title>The Natural Products Discovery Center: Release of the First 8490 Sequenced Strains for Exploring Actinobacteria Biosynthetic Diversity.</title>
        <authorList>
            <person name="Kalkreuter E."/>
            <person name="Kautsar S.A."/>
            <person name="Yang D."/>
            <person name="Bader C.D."/>
            <person name="Teijaro C.N."/>
            <person name="Fluegel L."/>
            <person name="Davis C.M."/>
            <person name="Simpson J.R."/>
            <person name="Lauterbach L."/>
            <person name="Steele A.D."/>
            <person name="Gui C."/>
            <person name="Meng S."/>
            <person name="Li G."/>
            <person name="Viehrig K."/>
            <person name="Ye F."/>
            <person name="Su P."/>
            <person name="Kiefer A.F."/>
            <person name="Nichols A."/>
            <person name="Cepeda A.J."/>
            <person name="Yan W."/>
            <person name="Fan B."/>
            <person name="Jiang Y."/>
            <person name="Adhikari A."/>
            <person name="Zheng C.-J."/>
            <person name="Schuster L."/>
            <person name="Cowan T.M."/>
            <person name="Smanski M.J."/>
            <person name="Chevrette M.G."/>
            <person name="De Carvalho L.P.S."/>
            <person name="Shen B."/>
        </authorList>
    </citation>
    <scope>NUCLEOTIDE SEQUENCE [LARGE SCALE GENOMIC DNA]</scope>
    <source>
        <strain evidence="1 2">NPDC019708</strain>
    </source>
</reference>
<evidence type="ECO:0000313" key="1">
    <source>
        <dbReference type="EMBL" id="MEU1951688.1"/>
    </source>
</evidence>
<dbReference type="SUPFAM" id="SSF54909">
    <property type="entry name" value="Dimeric alpha+beta barrel"/>
    <property type="match status" value="1"/>
</dbReference>
<evidence type="ECO:0008006" key="3">
    <source>
        <dbReference type="Google" id="ProtNLM"/>
    </source>
</evidence>
<sequence length="106" mass="11730">MPRGILYVESWPNSPAETTEYHRWYTDVHIGEMLAIEGIVGARRLEPLAGDGGFIALYEIEADDLEAVQARMGARARSGEMSKPVGVRSDPPPTVRLLREISTHTP</sequence>
<accession>A0ABV2WLE5</accession>
<proteinExistence type="predicted"/>
<protein>
    <recommendedName>
        <fullName evidence="3">YCII-related domain-containing protein</fullName>
    </recommendedName>
</protein>